<dbReference type="PROSITE" id="PS01124">
    <property type="entry name" value="HTH_ARAC_FAMILY_2"/>
    <property type="match status" value="1"/>
</dbReference>
<keyword evidence="6" id="KW-1185">Reference proteome</keyword>
<dbReference type="PANTHER" id="PTHR46796">
    <property type="entry name" value="HTH-TYPE TRANSCRIPTIONAL ACTIVATOR RHAS-RELATED"/>
    <property type="match status" value="1"/>
</dbReference>
<dbReference type="Gene3D" id="1.10.10.60">
    <property type="entry name" value="Homeodomain-like"/>
    <property type="match status" value="1"/>
</dbReference>
<organism evidence="5 6">
    <name type="scientific">Methylobacterium oryzae CBMB20</name>
    <dbReference type="NCBI Taxonomy" id="693986"/>
    <lineage>
        <taxon>Bacteria</taxon>
        <taxon>Pseudomonadati</taxon>
        <taxon>Pseudomonadota</taxon>
        <taxon>Alphaproteobacteria</taxon>
        <taxon>Hyphomicrobiales</taxon>
        <taxon>Methylobacteriaceae</taxon>
        <taxon>Methylobacterium</taxon>
    </lineage>
</organism>
<dbReference type="EMBL" id="CP003811">
    <property type="protein sequence ID" value="AIQ91395.1"/>
    <property type="molecule type" value="Genomic_DNA"/>
</dbReference>
<dbReference type="PANTHER" id="PTHR46796:SF2">
    <property type="entry name" value="TRANSCRIPTIONAL REGULATORY PROTEIN"/>
    <property type="match status" value="1"/>
</dbReference>
<dbReference type="InterPro" id="IPR018062">
    <property type="entry name" value="HTH_AraC-typ_CS"/>
</dbReference>
<dbReference type="PROSITE" id="PS00041">
    <property type="entry name" value="HTH_ARAC_FAMILY_1"/>
    <property type="match status" value="1"/>
</dbReference>
<dbReference type="InterPro" id="IPR018060">
    <property type="entry name" value="HTH_AraC"/>
</dbReference>
<evidence type="ECO:0000256" key="3">
    <source>
        <dbReference type="ARBA" id="ARBA00023163"/>
    </source>
</evidence>
<dbReference type="InterPro" id="IPR009057">
    <property type="entry name" value="Homeodomain-like_sf"/>
</dbReference>
<dbReference type="HOGENOM" id="CLU_992580_0_0_5"/>
<accession>A0A089NY13</accession>
<dbReference type="GO" id="GO:0003700">
    <property type="term" value="F:DNA-binding transcription factor activity"/>
    <property type="evidence" value="ECO:0007669"/>
    <property type="project" value="InterPro"/>
</dbReference>
<evidence type="ECO:0000256" key="1">
    <source>
        <dbReference type="ARBA" id="ARBA00023015"/>
    </source>
</evidence>
<evidence type="ECO:0000313" key="6">
    <source>
        <dbReference type="Proteomes" id="UP000029492"/>
    </source>
</evidence>
<dbReference type="KEGG" id="mor:MOC_3640"/>
<dbReference type="eggNOG" id="COG4977">
    <property type="taxonomic scope" value="Bacteria"/>
</dbReference>
<evidence type="ECO:0000313" key="5">
    <source>
        <dbReference type="EMBL" id="AIQ91395.1"/>
    </source>
</evidence>
<evidence type="ECO:0000259" key="4">
    <source>
        <dbReference type="PROSITE" id="PS01124"/>
    </source>
</evidence>
<dbReference type="STRING" id="693986.MOC_3640"/>
<dbReference type="GO" id="GO:0043565">
    <property type="term" value="F:sequence-specific DNA binding"/>
    <property type="evidence" value="ECO:0007669"/>
    <property type="project" value="InterPro"/>
</dbReference>
<dbReference type="AlphaFoldDB" id="A0A089NY13"/>
<dbReference type="Proteomes" id="UP000029492">
    <property type="component" value="Chromosome"/>
</dbReference>
<keyword evidence="1" id="KW-0805">Transcription regulation</keyword>
<dbReference type="InterPro" id="IPR050204">
    <property type="entry name" value="AraC_XylS_family_regulators"/>
</dbReference>
<keyword evidence="3" id="KW-0804">Transcription</keyword>
<protein>
    <submittedName>
        <fullName evidence="5">AraC family transcriptional regulator</fullName>
    </submittedName>
</protein>
<keyword evidence="2" id="KW-0238">DNA-binding</keyword>
<dbReference type="Pfam" id="PF12833">
    <property type="entry name" value="HTH_18"/>
    <property type="match status" value="1"/>
</dbReference>
<proteinExistence type="predicted"/>
<gene>
    <name evidence="5" type="ORF">MOC_3640</name>
</gene>
<feature type="domain" description="HTH araC/xylS-type" evidence="4">
    <location>
        <begin position="180"/>
        <end position="278"/>
    </location>
</feature>
<sequence>MQMSEALEIAHGTFGRVALLDMDRSLVRHAHPHCHVLLKVEGDDTQFLVGDRVVALTDEQAVLVNAWETHAYLHDPRRAKAMILALYIEPDWLGAFRRNWAASGAPGFFGQPSGGVTPTIRRFAHDLAAEMVYAPHSSHIQDQLLSGLMIAVIERFTAWREAAESLRAAARRNAGDWRIRRTIARVRAEPGATMGIEALAREAGLSRAQFYRLFEQSTGAPPHVFLNAIRIEQAVEAIVGSDEPLAVIGTRLGFAAPAHFSRFFRDHVSVPPSIFRSIVRRSGQPAV</sequence>
<dbReference type="SMART" id="SM00342">
    <property type="entry name" value="HTH_ARAC"/>
    <property type="match status" value="1"/>
</dbReference>
<name>A0A089NY13_9HYPH</name>
<dbReference type="SUPFAM" id="SSF46689">
    <property type="entry name" value="Homeodomain-like"/>
    <property type="match status" value="2"/>
</dbReference>
<evidence type="ECO:0000256" key="2">
    <source>
        <dbReference type="ARBA" id="ARBA00023125"/>
    </source>
</evidence>
<reference evidence="5 6" key="1">
    <citation type="journal article" date="2014" name="PLoS ONE">
        <title>Genome Information of Methylobacterium oryzae, a Plant-Probiotic Methylotroph in the Phyllosphere.</title>
        <authorList>
            <person name="Kwak M.J."/>
            <person name="Jeong H."/>
            <person name="Madhaiyan M."/>
            <person name="Lee Y."/>
            <person name="Sa T.M."/>
            <person name="Oh T.K."/>
            <person name="Kim J.F."/>
        </authorList>
    </citation>
    <scope>NUCLEOTIDE SEQUENCE [LARGE SCALE GENOMIC DNA]</scope>
    <source>
        <strain evidence="5 6">CBMB20</strain>
    </source>
</reference>